<evidence type="ECO:0000259" key="2">
    <source>
        <dbReference type="Pfam" id="PF13556"/>
    </source>
</evidence>
<evidence type="ECO:0000313" key="6">
    <source>
        <dbReference type="Proteomes" id="UP001596157"/>
    </source>
</evidence>
<dbReference type="PANTHER" id="PTHR33744:SF1">
    <property type="entry name" value="DNA-BINDING TRANSCRIPTIONAL ACTIVATOR ADER"/>
    <property type="match status" value="1"/>
</dbReference>
<dbReference type="Proteomes" id="UP001596157">
    <property type="component" value="Unassembled WGS sequence"/>
</dbReference>
<dbReference type="InterPro" id="IPR042070">
    <property type="entry name" value="PucR_C-HTH_sf"/>
</dbReference>
<dbReference type="InterPro" id="IPR041522">
    <property type="entry name" value="CdaR_GGDEF"/>
</dbReference>
<dbReference type="InterPro" id="IPR051448">
    <property type="entry name" value="CdaR-like_regulators"/>
</dbReference>
<organism evidence="5 6">
    <name type="scientific">Actinokineospora guangxiensis</name>
    <dbReference type="NCBI Taxonomy" id="1490288"/>
    <lineage>
        <taxon>Bacteria</taxon>
        <taxon>Bacillati</taxon>
        <taxon>Actinomycetota</taxon>
        <taxon>Actinomycetes</taxon>
        <taxon>Pseudonocardiales</taxon>
        <taxon>Pseudonocardiaceae</taxon>
        <taxon>Actinokineospora</taxon>
    </lineage>
</organism>
<dbReference type="Gene3D" id="1.10.10.2840">
    <property type="entry name" value="PucR C-terminal helix-turn-helix domain"/>
    <property type="match status" value="1"/>
</dbReference>
<dbReference type="Pfam" id="PF13556">
    <property type="entry name" value="HTH_30"/>
    <property type="match status" value="1"/>
</dbReference>
<protein>
    <submittedName>
        <fullName evidence="5">PucR family transcriptional regulator</fullName>
    </submittedName>
</protein>
<name>A0ABW0EV86_9PSEU</name>
<evidence type="ECO:0000259" key="4">
    <source>
        <dbReference type="Pfam" id="PF17853"/>
    </source>
</evidence>
<sequence>MLFVDPPEAAVRMDISESDPVASRAAREIPGVAPDLVTGFAEVLATVSRTRGPIGEDHLRSRAEAGARAARQGVPMSEVIDLHLRVTRLAWSQLPGVREASSAGQVRLCGEAVLRAQDAAVMAVAEGYQSAQRWSVRQEEAFRREFVDDLLDGRNLGDLAERAERFGVRLAGSTVVTAVRADLPLVDGGDVVRAVVSALHVRPLYRDVLVTTKNGLLVCVAPGTTRGVVEEFVHRVGAAMPAHVGWSAGIGDRQAGPGGVVRSFEQARAALDIAERLGLPGRTHRAGDLLVYQVLSRDSAALADLISVVLLPLRTVRGGPGPLVDTLAAYFAAGQVTAACARQLNVGVRTVTYRLSRVRDLTGYSVDDPAQALSLHIAVLGVKLLGWPTGDMSGFPPSLPESGNHRPPDSA</sequence>
<comment type="caution">
    <text evidence="5">The sequence shown here is derived from an EMBL/GenBank/DDBJ whole genome shotgun (WGS) entry which is preliminary data.</text>
</comment>
<evidence type="ECO:0000256" key="1">
    <source>
        <dbReference type="ARBA" id="ARBA00006754"/>
    </source>
</evidence>
<feature type="domain" description="CdaR GGDEF-like" evidence="4">
    <location>
        <begin position="157"/>
        <end position="273"/>
    </location>
</feature>
<feature type="domain" description="PucR C-terminal helix-turn-helix" evidence="2">
    <location>
        <begin position="323"/>
        <end position="379"/>
    </location>
</feature>
<dbReference type="Pfam" id="PF14361">
    <property type="entry name" value="RsbRD_N"/>
    <property type="match status" value="1"/>
</dbReference>
<gene>
    <name evidence="5" type="ORF">ACFPM7_29580</name>
</gene>
<evidence type="ECO:0000313" key="5">
    <source>
        <dbReference type="EMBL" id="MFC5291222.1"/>
    </source>
</evidence>
<dbReference type="EMBL" id="JBHSKF010000023">
    <property type="protein sequence ID" value="MFC5291222.1"/>
    <property type="molecule type" value="Genomic_DNA"/>
</dbReference>
<keyword evidence="6" id="KW-1185">Reference proteome</keyword>
<feature type="domain" description="RsbT co-antagonist protein RsbRD N-terminal" evidence="3">
    <location>
        <begin position="10"/>
        <end position="139"/>
    </location>
</feature>
<comment type="similarity">
    <text evidence="1">Belongs to the CdaR family.</text>
</comment>
<dbReference type="PANTHER" id="PTHR33744">
    <property type="entry name" value="CARBOHYDRATE DIACID REGULATOR"/>
    <property type="match status" value="1"/>
</dbReference>
<dbReference type="InterPro" id="IPR025751">
    <property type="entry name" value="RsbRD_N_dom"/>
</dbReference>
<dbReference type="InterPro" id="IPR025736">
    <property type="entry name" value="PucR_C-HTH_dom"/>
</dbReference>
<evidence type="ECO:0000259" key="3">
    <source>
        <dbReference type="Pfam" id="PF14361"/>
    </source>
</evidence>
<proteinExistence type="inferred from homology"/>
<accession>A0ABW0EV86</accession>
<dbReference type="Pfam" id="PF17853">
    <property type="entry name" value="GGDEF_2"/>
    <property type="match status" value="1"/>
</dbReference>
<reference evidence="6" key="1">
    <citation type="journal article" date="2019" name="Int. J. Syst. Evol. Microbiol.">
        <title>The Global Catalogue of Microorganisms (GCM) 10K type strain sequencing project: providing services to taxonomists for standard genome sequencing and annotation.</title>
        <authorList>
            <consortium name="The Broad Institute Genomics Platform"/>
            <consortium name="The Broad Institute Genome Sequencing Center for Infectious Disease"/>
            <person name="Wu L."/>
            <person name="Ma J."/>
        </authorList>
    </citation>
    <scope>NUCLEOTIDE SEQUENCE [LARGE SCALE GENOMIC DNA]</scope>
    <source>
        <strain evidence="6">CCUG 59778</strain>
    </source>
</reference>